<evidence type="ECO:0000313" key="2">
    <source>
        <dbReference type="Proteomes" id="UP000243006"/>
    </source>
</evidence>
<accession>A0A1Y3EHF6</accession>
<dbReference type="Proteomes" id="UP000243006">
    <property type="component" value="Unassembled WGS sequence"/>
</dbReference>
<reference evidence="1 2" key="1">
    <citation type="submission" date="2015-04" db="EMBL/GenBank/DDBJ databases">
        <title>Draft genome of the roundworm Trichinella nativa.</title>
        <authorList>
            <person name="Mitreva M."/>
        </authorList>
    </citation>
    <scope>NUCLEOTIDE SEQUENCE [LARGE SCALE GENOMIC DNA]</scope>
    <source>
        <strain evidence="1 2">ISS45</strain>
    </source>
</reference>
<proteinExistence type="predicted"/>
<evidence type="ECO:0000313" key="1">
    <source>
        <dbReference type="EMBL" id="OUC43009.1"/>
    </source>
</evidence>
<comment type="caution">
    <text evidence="1">The sequence shown here is derived from an EMBL/GenBank/DDBJ whole genome shotgun (WGS) entry which is preliminary data.</text>
</comment>
<dbReference type="EMBL" id="LVZM01016026">
    <property type="protein sequence ID" value="OUC43009.1"/>
    <property type="molecule type" value="Genomic_DNA"/>
</dbReference>
<sequence>MCFFSLKQRVMIPDEVGCAIEEKSIFENEIGRGANFDNSNSRQHPPIAPVQILHFLATLFFPVYHLSPRLINLLVMFAHHLASGYVQISRTGFRYLRISCKTTVDVAMCTCARRQQNLPTRIKCKLAWWLWAFYLTTEKMFQPTCCLLVAADLCTTFTDYNLLSSPTRHQ</sequence>
<protein>
    <submittedName>
        <fullName evidence="1">Uncharacterized protein</fullName>
    </submittedName>
</protein>
<gene>
    <name evidence="1" type="ORF">D917_10098</name>
</gene>
<name>A0A1Y3EHF6_9BILA</name>
<dbReference type="AlphaFoldDB" id="A0A1Y3EHF6"/>
<organism evidence="1 2">
    <name type="scientific">Trichinella nativa</name>
    <dbReference type="NCBI Taxonomy" id="6335"/>
    <lineage>
        <taxon>Eukaryota</taxon>
        <taxon>Metazoa</taxon>
        <taxon>Ecdysozoa</taxon>
        <taxon>Nematoda</taxon>
        <taxon>Enoplea</taxon>
        <taxon>Dorylaimia</taxon>
        <taxon>Trichinellida</taxon>
        <taxon>Trichinellidae</taxon>
        <taxon>Trichinella</taxon>
    </lineage>
</organism>